<reference evidence="2 3" key="1">
    <citation type="journal article" date="2015" name="Genome Announc.">
        <title>Expanding the biotechnology potential of lactobacilli through comparative genomics of 213 strains and associated genera.</title>
        <authorList>
            <person name="Sun Z."/>
            <person name="Harris H.M."/>
            <person name="McCann A."/>
            <person name="Guo C."/>
            <person name="Argimon S."/>
            <person name="Zhang W."/>
            <person name="Yang X."/>
            <person name="Jeffery I.B."/>
            <person name="Cooney J.C."/>
            <person name="Kagawa T.F."/>
            <person name="Liu W."/>
            <person name="Song Y."/>
            <person name="Salvetti E."/>
            <person name="Wrobel A."/>
            <person name="Rasinkangas P."/>
            <person name="Parkhill J."/>
            <person name="Rea M.C."/>
            <person name="O'Sullivan O."/>
            <person name="Ritari J."/>
            <person name="Douillard F.P."/>
            <person name="Paul Ross R."/>
            <person name="Yang R."/>
            <person name="Briner A.E."/>
            <person name="Felis G.E."/>
            <person name="de Vos W.M."/>
            <person name="Barrangou R."/>
            <person name="Klaenhammer T.R."/>
            <person name="Caufield P.W."/>
            <person name="Cui Y."/>
            <person name="Zhang H."/>
            <person name="O'Toole P.W."/>
        </authorList>
    </citation>
    <scope>NUCLEOTIDE SEQUENCE [LARGE SCALE GENOMIC DNA]</scope>
    <source>
        <strain evidence="2 3">DSM 15833</strain>
    </source>
</reference>
<dbReference type="PATRIC" id="fig|1423740.3.peg.399"/>
<comment type="caution">
    <text evidence="2">The sequence shown here is derived from an EMBL/GenBank/DDBJ whole genome shotgun (WGS) entry which is preliminary data.</text>
</comment>
<dbReference type="SUPFAM" id="SSF51735">
    <property type="entry name" value="NAD(P)-binding Rossmann-fold domains"/>
    <property type="match status" value="1"/>
</dbReference>
<dbReference type="STRING" id="1423740.FC36_GL000370"/>
<dbReference type="InterPro" id="IPR052718">
    <property type="entry name" value="NmrA-type_oxidoreductase"/>
</dbReference>
<evidence type="ECO:0000313" key="2">
    <source>
        <dbReference type="EMBL" id="KRL83232.1"/>
    </source>
</evidence>
<gene>
    <name evidence="2" type="ORF">FC36_GL000370</name>
</gene>
<dbReference type="Gene3D" id="3.40.50.720">
    <property type="entry name" value="NAD(P)-binding Rossmann-like Domain"/>
    <property type="match status" value="1"/>
</dbReference>
<dbReference type="PANTHER" id="PTHR47129">
    <property type="entry name" value="QUINONE OXIDOREDUCTASE 2"/>
    <property type="match status" value="1"/>
</dbReference>
<evidence type="ECO:0000259" key="1">
    <source>
        <dbReference type="Pfam" id="PF13460"/>
    </source>
</evidence>
<dbReference type="Gene3D" id="3.90.25.10">
    <property type="entry name" value="UDP-galactose 4-epimerase, domain 1"/>
    <property type="match status" value="1"/>
</dbReference>
<protein>
    <submittedName>
        <fullName evidence="2">Nucleoside-diphosphate-sugar epimerase</fullName>
    </submittedName>
</protein>
<dbReference type="EMBL" id="AZFH01000012">
    <property type="protein sequence ID" value="KRL83232.1"/>
    <property type="molecule type" value="Genomic_DNA"/>
</dbReference>
<dbReference type="Pfam" id="PF13460">
    <property type="entry name" value="NAD_binding_10"/>
    <property type="match status" value="1"/>
</dbReference>
<proteinExistence type="predicted"/>
<name>A0A0R1TPN2_9LACO</name>
<organism evidence="2 3">
    <name type="scientific">Ligilactobacillus equi DSM 15833 = JCM 10991</name>
    <dbReference type="NCBI Taxonomy" id="1423740"/>
    <lineage>
        <taxon>Bacteria</taxon>
        <taxon>Bacillati</taxon>
        <taxon>Bacillota</taxon>
        <taxon>Bacilli</taxon>
        <taxon>Lactobacillales</taxon>
        <taxon>Lactobacillaceae</taxon>
        <taxon>Ligilactobacillus</taxon>
    </lineage>
</organism>
<accession>A0A0R1TPN2</accession>
<dbReference type="InterPro" id="IPR016040">
    <property type="entry name" value="NAD(P)-bd_dom"/>
</dbReference>
<evidence type="ECO:0000313" key="3">
    <source>
        <dbReference type="Proteomes" id="UP000051048"/>
    </source>
</evidence>
<dbReference type="OrthoDB" id="152510at2"/>
<sequence>MKYAITAATGNFGKIAVKKLADLVGQDNVIVIARNEEKATQMFPGFEVRQAAYDEVDPLVQALTGADRVLFISSQPGQAIPRSQQHENVVTALKQAGVSYVAYTGFAHAQESPNALASDHQLTEKLLADSGLNYSILRNNWYLENEINFLKAGSEGKQITYWASDKAGWALEREYAEAAVKVLVSENPKQVYEFAGPIRSYAQLAQALQEATGKEFDVAHLTEAAYVDDLVTSGLDQATAELFASFQAPIADGSLNHPENDLEEVLGHPVTDLVEAIKEVLA</sequence>
<dbReference type="Proteomes" id="UP000051048">
    <property type="component" value="Unassembled WGS sequence"/>
</dbReference>
<dbReference type="PANTHER" id="PTHR47129:SF1">
    <property type="entry name" value="NMRA-LIKE DOMAIN-CONTAINING PROTEIN"/>
    <property type="match status" value="1"/>
</dbReference>
<dbReference type="InterPro" id="IPR036291">
    <property type="entry name" value="NAD(P)-bd_dom_sf"/>
</dbReference>
<dbReference type="AlphaFoldDB" id="A0A0R1TPN2"/>
<feature type="domain" description="NAD(P)-binding" evidence="1">
    <location>
        <begin position="8"/>
        <end position="157"/>
    </location>
</feature>
<dbReference type="RefSeq" id="WP_056986684.1">
    <property type="nucleotide sequence ID" value="NZ_AZFH01000012.1"/>
</dbReference>